<reference evidence="7 8" key="1">
    <citation type="submission" date="2019-05" db="EMBL/GenBank/DDBJ databases">
        <title>Draft Genome of Bradyrhizobium elkanii strain SEMIA 938, Used in Commercial Inoculants for Lupinus spp. in Brazil.</title>
        <authorList>
            <person name="Hungria M."/>
            <person name="Delamuta J.R.M."/>
            <person name="Ribeiro R.A."/>
            <person name="Nogueira M.A."/>
        </authorList>
    </citation>
    <scope>NUCLEOTIDE SEQUENCE [LARGE SCALE GENOMIC DNA]</scope>
    <source>
        <strain evidence="7 8">Semia 938</strain>
    </source>
</reference>
<feature type="transmembrane region" description="Helical" evidence="5">
    <location>
        <begin position="130"/>
        <end position="148"/>
    </location>
</feature>
<feature type="transmembrane region" description="Helical" evidence="5">
    <location>
        <begin position="187"/>
        <end position="207"/>
    </location>
</feature>
<gene>
    <name evidence="7" type="ORF">FDV58_23615</name>
</gene>
<dbReference type="EMBL" id="SZZP01000014">
    <property type="protein sequence ID" value="TKV79138.1"/>
    <property type="molecule type" value="Genomic_DNA"/>
</dbReference>
<evidence type="ECO:0000259" key="6">
    <source>
        <dbReference type="PROSITE" id="PS01124"/>
    </source>
</evidence>
<keyword evidence="5" id="KW-0812">Transmembrane</keyword>
<dbReference type="PANTHER" id="PTHR43280">
    <property type="entry name" value="ARAC-FAMILY TRANSCRIPTIONAL REGULATOR"/>
    <property type="match status" value="1"/>
</dbReference>
<dbReference type="InterPro" id="IPR018060">
    <property type="entry name" value="HTH_AraC"/>
</dbReference>
<dbReference type="SMART" id="SM00342">
    <property type="entry name" value="HTH_ARAC"/>
    <property type="match status" value="1"/>
</dbReference>
<keyword evidence="3" id="KW-0804">Transcription</keyword>
<keyword evidence="1" id="KW-0805">Transcription regulation</keyword>
<organism evidence="7 8">
    <name type="scientific">Bradyrhizobium elkanii</name>
    <dbReference type="NCBI Taxonomy" id="29448"/>
    <lineage>
        <taxon>Bacteria</taxon>
        <taxon>Pseudomonadati</taxon>
        <taxon>Pseudomonadota</taxon>
        <taxon>Alphaproteobacteria</taxon>
        <taxon>Hyphomicrobiales</taxon>
        <taxon>Nitrobacteraceae</taxon>
        <taxon>Bradyrhizobium</taxon>
    </lineage>
</organism>
<evidence type="ECO:0000256" key="3">
    <source>
        <dbReference type="ARBA" id="ARBA00023163"/>
    </source>
</evidence>
<feature type="transmembrane region" description="Helical" evidence="5">
    <location>
        <begin position="160"/>
        <end position="181"/>
    </location>
</feature>
<protein>
    <submittedName>
        <fullName evidence="7">AraC family transcriptional regulator</fullName>
    </submittedName>
</protein>
<dbReference type="GO" id="GO:0043565">
    <property type="term" value="F:sequence-specific DNA binding"/>
    <property type="evidence" value="ECO:0007669"/>
    <property type="project" value="InterPro"/>
</dbReference>
<dbReference type="InterPro" id="IPR009057">
    <property type="entry name" value="Homeodomain-like_sf"/>
</dbReference>
<dbReference type="RefSeq" id="WP_137480551.1">
    <property type="nucleotide sequence ID" value="NZ_SZZP01000014.1"/>
</dbReference>
<sequence length="370" mass="39066">MAMTALELGLRGAVVALFLVACAVLLLRYAAVHRAAYLGAAMGVAGAAYAISTAPFFPASSFGWSSPFVAFAMGSPVIFWLWARAMFDERFTLRPWHAAAWTLLAVLGVVSHNCWTIWPDLAQTCGRALALATIAFAGLGIAQIVKGWRIAVTTARGRILIALVIGIGLQMNVAALAGLAAIPPRSIGFSGALGLGAFALLSIWTMLFDPPEGQPAVAGAGSGGPAGGRGSGSFETDGPTPKDRASLNRLNQLMTTERAYRQEGLTIGVLAVRLGMPEYRLRTLINDGLGHRNFNAFLNRYRLDEAKAALADASQAEVPVLTIALEAGFQSLAPFNRAFKADTGLTPSEFRRRAAGGQNPDDQAEIARPN</sequence>
<dbReference type="GO" id="GO:0003700">
    <property type="term" value="F:DNA-binding transcription factor activity"/>
    <property type="evidence" value="ECO:0007669"/>
    <property type="project" value="InterPro"/>
</dbReference>
<feature type="domain" description="HTH araC/xylS-type" evidence="6">
    <location>
        <begin position="248"/>
        <end position="353"/>
    </location>
</feature>
<dbReference type="PROSITE" id="PS00041">
    <property type="entry name" value="HTH_ARAC_FAMILY_1"/>
    <property type="match status" value="1"/>
</dbReference>
<evidence type="ECO:0000313" key="7">
    <source>
        <dbReference type="EMBL" id="TKV79138.1"/>
    </source>
</evidence>
<feature type="region of interest" description="Disordered" evidence="4">
    <location>
        <begin position="215"/>
        <end position="245"/>
    </location>
</feature>
<dbReference type="AlphaFoldDB" id="A0A4U6RXL3"/>
<name>A0A4U6RXL3_BRAEL</name>
<dbReference type="SUPFAM" id="SSF46689">
    <property type="entry name" value="Homeodomain-like"/>
    <property type="match status" value="1"/>
</dbReference>
<dbReference type="Pfam" id="PF12833">
    <property type="entry name" value="HTH_18"/>
    <property type="match status" value="1"/>
</dbReference>
<evidence type="ECO:0000256" key="2">
    <source>
        <dbReference type="ARBA" id="ARBA00023125"/>
    </source>
</evidence>
<dbReference type="PRINTS" id="PR00032">
    <property type="entry name" value="HTHARAC"/>
</dbReference>
<evidence type="ECO:0000256" key="5">
    <source>
        <dbReference type="SAM" id="Phobius"/>
    </source>
</evidence>
<dbReference type="PROSITE" id="PS01124">
    <property type="entry name" value="HTH_ARAC_FAMILY_2"/>
    <property type="match status" value="1"/>
</dbReference>
<dbReference type="Gene3D" id="1.10.10.60">
    <property type="entry name" value="Homeodomain-like"/>
    <property type="match status" value="1"/>
</dbReference>
<evidence type="ECO:0000313" key="8">
    <source>
        <dbReference type="Proteomes" id="UP000305095"/>
    </source>
</evidence>
<keyword evidence="5" id="KW-0472">Membrane</keyword>
<comment type="caution">
    <text evidence="7">The sequence shown here is derived from an EMBL/GenBank/DDBJ whole genome shotgun (WGS) entry which is preliminary data.</text>
</comment>
<feature type="transmembrane region" description="Helical" evidence="5">
    <location>
        <begin position="95"/>
        <end position="118"/>
    </location>
</feature>
<dbReference type="InterPro" id="IPR018062">
    <property type="entry name" value="HTH_AraC-typ_CS"/>
</dbReference>
<keyword evidence="5" id="KW-1133">Transmembrane helix</keyword>
<evidence type="ECO:0000256" key="1">
    <source>
        <dbReference type="ARBA" id="ARBA00023015"/>
    </source>
</evidence>
<dbReference type="InterPro" id="IPR020449">
    <property type="entry name" value="Tscrpt_reg_AraC-type_HTH"/>
</dbReference>
<accession>A0A4U6RXL3</accession>
<dbReference type="Proteomes" id="UP000305095">
    <property type="component" value="Unassembled WGS sequence"/>
</dbReference>
<evidence type="ECO:0000256" key="4">
    <source>
        <dbReference type="SAM" id="MobiDB-lite"/>
    </source>
</evidence>
<feature type="transmembrane region" description="Helical" evidence="5">
    <location>
        <begin position="37"/>
        <end position="58"/>
    </location>
</feature>
<feature type="transmembrane region" description="Helical" evidence="5">
    <location>
        <begin position="64"/>
        <end position="83"/>
    </location>
</feature>
<dbReference type="PANTHER" id="PTHR43280:SF29">
    <property type="entry name" value="ARAC-FAMILY TRANSCRIPTIONAL REGULATOR"/>
    <property type="match status" value="1"/>
</dbReference>
<feature type="region of interest" description="Disordered" evidence="4">
    <location>
        <begin position="351"/>
        <end position="370"/>
    </location>
</feature>
<keyword evidence="2" id="KW-0238">DNA-binding</keyword>
<proteinExistence type="predicted"/>
<feature type="transmembrane region" description="Helical" evidence="5">
    <location>
        <begin position="12"/>
        <end position="30"/>
    </location>
</feature>
<feature type="compositionally biased region" description="Gly residues" evidence="4">
    <location>
        <begin position="220"/>
        <end position="231"/>
    </location>
</feature>